<dbReference type="HOGENOM" id="CLU_754183_0_0_9"/>
<evidence type="ECO:0000313" key="1">
    <source>
        <dbReference type="EMBL" id="BAL82550.1"/>
    </source>
</evidence>
<dbReference type="Proteomes" id="UP000007887">
    <property type="component" value="Chromosome"/>
</dbReference>
<gene>
    <name evidence="1" type="ordered locus">SELR_08420</name>
</gene>
<dbReference type="OrthoDB" id="1667361at2"/>
<dbReference type="KEGG" id="sri:SELR_08420"/>
<dbReference type="RefSeq" id="WP_014423989.1">
    <property type="nucleotide sequence ID" value="NC_017068.1"/>
</dbReference>
<dbReference type="EMBL" id="AP012292">
    <property type="protein sequence ID" value="BAL82550.1"/>
    <property type="molecule type" value="Genomic_DNA"/>
</dbReference>
<name>I0GP63_SELRL</name>
<protein>
    <submittedName>
        <fullName evidence="1">Uncharacterized protein</fullName>
    </submittedName>
</protein>
<organism evidence="1 2">
    <name type="scientific">Selenomonas ruminantium subsp. lactilytica (strain NBRC 103574 / TAM6421)</name>
    <dbReference type="NCBI Taxonomy" id="927704"/>
    <lineage>
        <taxon>Bacteria</taxon>
        <taxon>Bacillati</taxon>
        <taxon>Bacillota</taxon>
        <taxon>Negativicutes</taxon>
        <taxon>Selenomonadales</taxon>
        <taxon>Selenomonadaceae</taxon>
        <taxon>Selenomonas</taxon>
    </lineage>
</organism>
<dbReference type="AlphaFoldDB" id="I0GP63"/>
<accession>I0GP63</accession>
<evidence type="ECO:0000313" key="2">
    <source>
        <dbReference type="Proteomes" id="UP000007887"/>
    </source>
</evidence>
<dbReference type="PATRIC" id="fig|927704.6.peg.865"/>
<proteinExistence type="predicted"/>
<sequence length="367" mass="38908">MSRIWLSSDHSVSFVVKDTKILLDGDAKKILLLAKIVNQEGYKHAKYTINVKTSAQLQYEQTSADLKAAARAAFLVGSFIPFPPVQIACAVGSVAMDLYDAKEAADRGDTAARNWNIAFACMDAIPLIKAVNGFSRVGNLAKAGASKVGTFAEKNAAKAGQMAEKAITRAGEVADAGLARAGELAGAIGESKLGQALRPAGTAAVDMMETFRSWAGNSKVVLGAQKIGAQVIEKGRRAIPDFVTAHPRLISDLNKGRRLAIKAGARGFEAGHDLAIKGAEMGRDVWEAGGKYAAKVRDMAAKAGNIAEKAGDFAKPGIEKVQAVLTSKPSKVIRVTGAGLANYQYNDARNRNKLKEDLNKNKVVEKK</sequence>
<reference evidence="1 2" key="1">
    <citation type="submission" date="2011-10" db="EMBL/GenBank/DDBJ databases">
        <title>Whole genome sequence of Selenomonas ruminantium subsp. lactilytica TAM6421.</title>
        <authorList>
            <person name="Oguchi A."/>
            <person name="Ankai A."/>
            <person name="Kaneko J."/>
            <person name="Yamada-Narita S."/>
            <person name="Fukui S."/>
            <person name="Takahashi M."/>
            <person name="Onodera T."/>
            <person name="Kojima S."/>
            <person name="Fushimi T."/>
            <person name="Abe N."/>
            <person name="Kamio Y."/>
            <person name="Yamazaki S."/>
            <person name="Fujita N."/>
        </authorList>
    </citation>
    <scope>NUCLEOTIDE SEQUENCE [LARGE SCALE GENOMIC DNA]</scope>
    <source>
        <strain evidence="2">NBRC 103574 / TAM6421</strain>
    </source>
</reference>